<organism evidence="2 3">
    <name type="scientific">Brassica campestris</name>
    <name type="common">Field mustard</name>
    <dbReference type="NCBI Taxonomy" id="3711"/>
    <lineage>
        <taxon>Eukaryota</taxon>
        <taxon>Viridiplantae</taxon>
        <taxon>Streptophyta</taxon>
        <taxon>Embryophyta</taxon>
        <taxon>Tracheophyta</taxon>
        <taxon>Spermatophyta</taxon>
        <taxon>Magnoliopsida</taxon>
        <taxon>eudicotyledons</taxon>
        <taxon>Gunneridae</taxon>
        <taxon>Pentapetalae</taxon>
        <taxon>rosids</taxon>
        <taxon>malvids</taxon>
        <taxon>Brassicales</taxon>
        <taxon>Brassicaceae</taxon>
        <taxon>Brassiceae</taxon>
        <taxon>Brassica</taxon>
    </lineage>
</organism>
<dbReference type="Gramene" id="Bra035687.1">
    <property type="protein sequence ID" value="Bra035687.1-P"/>
    <property type="gene ID" value="Bra035687"/>
</dbReference>
<protein>
    <submittedName>
        <fullName evidence="2">Uncharacterized protein</fullName>
    </submittedName>
</protein>
<feature type="region of interest" description="Disordered" evidence="1">
    <location>
        <begin position="15"/>
        <end position="53"/>
    </location>
</feature>
<sequence length="53" mass="5602">MKREAEVVVPTAVASRPDPVVASDGTTPSRRGAVQPEPVEKPVAESVPPWLNP</sequence>
<dbReference type="AlphaFoldDB" id="M4F3N7"/>
<evidence type="ECO:0000313" key="3">
    <source>
        <dbReference type="Proteomes" id="UP000011750"/>
    </source>
</evidence>
<dbReference type="EnsemblPlants" id="Bra035687.1">
    <property type="protein sequence ID" value="Bra035687.1-P"/>
    <property type="gene ID" value="Bra035687"/>
</dbReference>
<dbReference type="HOGENOM" id="CLU_3071525_0_0_1"/>
<dbReference type="InParanoid" id="M4F3N7"/>
<name>M4F3N7_BRACM</name>
<evidence type="ECO:0000313" key="2">
    <source>
        <dbReference type="EnsemblPlants" id="Bra035687.1-P"/>
    </source>
</evidence>
<evidence type="ECO:0000256" key="1">
    <source>
        <dbReference type="SAM" id="MobiDB-lite"/>
    </source>
</evidence>
<proteinExistence type="predicted"/>
<keyword evidence="3" id="KW-1185">Reference proteome</keyword>
<dbReference type="Proteomes" id="UP000011750">
    <property type="component" value="Chromosome A04"/>
</dbReference>
<reference evidence="2 3" key="2">
    <citation type="journal article" date="2018" name="Hortic Res">
        <title>Improved Brassica rapa reference genome by single-molecule sequencing and chromosome conformation capture technologies.</title>
        <authorList>
            <person name="Zhang L."/>
            <person name="Cai X."/>
            <person name="Wu J."/>
            <person name="Liu M."/>
            <person name="Grob S."/>
            <person name="Cheng F."/>
            <person name="Liang J."/>
            <person name="Cai C."/>
            <person name="Liu Z."/>
            <person name="Liu B."/>
            <person name="Wang F."/>
            <person name="Li S."/>
            <person name="Liu F."/>
            <person name="Li X."/>
            <person name="Cheng L."/>
            <person name="Yang W."/>
            <person name="Li M.H."/>
            <person name="Grossniklaus U."/>
            <person name="Zheng H."/>
            <person name="Wang X."/>
        </authorList>
    </citation>
    <scope>NUCLEOTIDE SEQUENCE [LARGE SCALE GENOMIC DNA]</scope>
    <source>
        <strain evidence="2 3">cv. Chiifu-401-42</strain>
    </source>
</reference>
<accession>M4F3N7</accession>
<reference evidence="2" key="3">
    <citation type="submission" date="2023-03" db="UniProtKB">
        <authorList>
            <consortium name="EnsemblPlants"/>
        </authorList>
    </citation>
    <scope>IDENTIFICATION</scope>
    <source>
        <strain evidence="2">cv. Chiifu-401-42</strain>
    </source>
</reference>
<reference evidence="2 3" key="1">
    <citation type="journal article" date="2011" name="Nat. Genet.">
        <title>The genome of the mesopolyploid crop species Brassica rapa.</title>
        <authorList>
            <consortium name="Brassica rapa Genome Sequencing Project Consortium"/>
            <person name="Wang X."/>
            <person name="Wang H."/>
            <person name="Wang J."/>
            <person name="Sun R."/>
            <person name="Wu J."/>
            <person name="Liu S."/>
            <person name="Bai Y."/>
            <person name="Mun J.H."/>
            <person name="Bancroft I."/>
            <person name="Cheng F."/>
            <person name="Huang S."/>
            <person name="Li X."/>
            <person name="Hua W."/>
            <person name="Wang J."/>
            <person name="Wang X."/>
            <person name="Freeling M."/>
            <person name="Pires J.C."/>
            <person name="Paterson A.H."/>
            <person name="Chalhoub B."/>
            <person name="Wang B."/>
            <person name="Hayward A."/>
            <person name="Sharpe A.G."/>
            <person name="Park B.S."/>
            <person name="Weisshaar B."/>
            <person name="Liu B."/>
            <person name="Li B."/>
            <person name="Liu B."/>
            <person name="Tong C."/>
            <person name="Song C."/>
            <person name="Duran C."/>
            <person name="Peng C."/>
            <person name="Geng C."/>
            <person name="Koh C."/>
            <person name="Lin C."/>
            <person name="Edwards D."/>
            <person name="Mu D."/>
            <person name="Shen D."/>
            <person name="Soumpourou E."/>
            <person name="Li F."/>
            <person name="Fraser F."/>
            <person name="Conant G."/>
            <person name="Lassalle G."/>
            <person name="King G.J."/>
            <person name="Bonnema G."/>
            <person name="Tang H."/>
            <person name="Wang H."/>
            <person name="Belcram H."/>
            <person name="Zhou H."/>
            <person name="Hirakawa H."/>
            <person name="Abe H."/>
            <person name="Guo H."/>
            <person name="Wang H."/>
            <person name="Jin H."/>
            <person name="Parkin I.A."/>
            <person name="Batley J."/>
            <person name="Kim J.S."/>
            <person name="Just J."/>
            <person name="Li J."/>
            <person name="Xu J."/>
            <person name="Deng J."/>
            <person name="Kim J.A."/>
            <person name="Li J."/>
            <person name="Yu J."/>
            <person name="Meng J."/>
            <person name="Wang J."/>
            <person name="Min J."/>
            <person name="Poulain J."/>
            <person name="Wang J."/>
            <person name="Hatakeyama K."/>
            <person name="Wu K."/>
            <person name="Wang L."/>
            <person name="Fang L."/>
            <person name="Trick M."/>
            <person name="Links M.G."/>
            <person name="Zhao M."/>
            <person name="Jin M."/>
            <person name="Ramchiary N."/>
            <person name="Drou N."/>
            <person name="Berkman P.J."/>
            <person name="Cai Q."/>
            <person name="Huang Q."/>
            <person name="Li R."/>
            <person name="Tabata S."/>
            <person name="Cheng S."/>
            <person name="Zhang S."/>
            <person name="Zhang S."/>
            <person name="Huang S."/>
            <person name="Sato S."/>
            <person name="Sun S."/>
            <person name="Kwon S.J."/>
            <person name="Choi S.R."/>
            <person name="Lee T.H."/>
            <person name="Fan W."/>
            <person name="Zhao X."/>
            <person name="Tan X."/>
            <person name="Xu X."/>
            <person name="Wang Y."/>
            <person name="Qiu Y."/>
            <person name="Yin Y."/>
            <person name="Li Y."/>
            <person name="Du Y."/>
            <person name="Liao Y."/>
            <person name="Lim Y."/>
            <person name="Narusaka Y."/>
            <person name="Wang Y."/>
            <person name="Wang Z."/>
            <person name="Li Z."/>
            <person name="Wang Z."/>
            <person name="Xiong Z."/>
            <person name="Zhang Z."/>
        </authorList>
    </citation>
    <scope>NUCLEOTIDE SEQUENCE [LARGE SCALE GENOMIC DNA]</scope>
    <source>
        <strain evidence="2 3">cv. Chiifu-401-42</strain>
    </source>
</reference>